<protein>
    <submittedName>
        <fullName evidence="2">Uncharacterized protein</fullName>
    </submittedName>
</protein>
<reference evidence="2 3" key="1">
    <citation type="journal article" date="2024" name="G3 (Bethesda)">
        <title>Genome assembly of Hibiscus sabdariffa L. provides insights into metabolisms of medicinal natural products.</title>
        <authorList>
            <person name="Kim T."/>
        </authorList>
    </citation>
    <scope>NUCLEOTIDE SEQUENCE [LARGE SCALE GENOMIC DNA]</scope>
    <source>
        <strain evidence="2">TK-2024</strain>
        <tissue evidence="2">Old leaves</tissue>
    </source>
</reference>
<dbReference type="Proteomes" id="UP001472677">
    <property type="component" value="Unassembled WGS sequence"/>
</dbReference>
<comment type="caution">
    <text evidence="2">The sequence shown here is derived from an EMBL/GenBank/DDBJ whole genome shotgun (WGS) entry which is preliminary data.</text>
</comment>
<evidence type="ECO:0000313" key="3">
    <source>
        <dbReference type="Proteomes" id="UP001472677"/>
    </source>
</evidence>
<proteinExistence type="predicted"/>
<accession>A0ABR2DI38</accession>
<sequence length="77" mass="8726">MELGNMKFTYTKLIGNHFLMRKIQPQRNMRNSSVNPTIQKRNVYSSYTSVVMNELAQGGGDVQSSRRAQREGGSVKC</sequence>
<feature type="region of interest" description="Disordered" evidence="1">
    <location>
        <begin position="58"/>
        <end position="77"/>
    </location>
</feature>
<keyword evidence="3" id="KW-1185">Reference proteome</keyword>
<evidence type="ECO:0000313" key="2">
    <source>
        <dbReference type="EMBL" id="KAK8537576.1"/>
    </source>
</evidence>
<name>A0ABR2DI38_9ROSI</name>
<organism evidence="2 3">
    <name type="scientific">Hibiscus sabdariffa</name>
    <name type="common">roselle</name>
    <dbReference type="NCBI Taxonomy" id="183260"/>
    <lineage>
        <taxon>Eukaryota</taxon>
        <taxon>Viridiplantae</taxon>
        <taxon>Streptophyta</taxon>
        <taxon>Embryophyta</taxon>
        <taxon>Tracheophyta</taxon>
        <taxon>Spermatophyta</taxon>
        <taxon>Magnoliopsida</taxon>
        <taxon>eudicotyledons</taxon>
        <taxon>Gunneridae</taxon>
        <taxon>Pentapetalae</taxon>
        <taxon>rosids</taxon>
        <taxon>malvids</taxon>
        <taxon>Malvales</taxon>
        <taxon>Malvaceae</taxon>
        <taxon>Malvoideae</taxon>
        <taxon>Hibiscus</taxon>
    </lineage>
</organism>
<gene>
    <name evidence="2" type="ORF">V6N12_043733</name>
</gene>
<dbReference type="EMBL" id="JBBPBM010000028">
    <property type="protein sequence ID" value="KAK8537576.1"/>
    <property type="molecule type" value="Genomic_DNA"/>
</dbReference>
<evidence type="ECO:0000256" key="1">
    <source>
        <dbReference type="SAM" id="MobiDB-lite"/>
    </source>
</evidence>